<dbReference type="Gene3D" id="3.50.50.60">
    <property type="entry name" value="FAD/NAD(P)-binding domain"/>
    <property type="match status" value="2"/>
</dbReference>
<dbReference type="PROSITE" id="PS00076">
    <property type="entry name" value="PYRIDINE_REDOX_1"/>
    <property type="match status" value="1"/>
</dbReference>
<dbReference type="GO" id="GO:0034599">
    <property type="term" value="P:cellular response to oxidative stress"/>
    <property type="evidence" value="ECO:0007669"/>
    <property type="project" value="TreeGrafter"/>
</dbReference>
<dbReference type="InterPro" id="IPR012999">
    <property type="entry name" value="Pyr_OxRdtase_I_AS"/>
</dbReference>
<dbReference type="EC" id="1.8.1.7" evidence="14"/>
<evidence type="ECO:0000256" key="1">
    <source>
        <dbReference type="ARBA" id="ARBA00007532"/>
    </source>
</evidence>
<evidence type="ECO:0000256" key="5">
    <source>
        <dbReference type="ARBA" id="ARBA00022857"/>
    </source>
</evidence>
<evidence type="ECO:0000256" key="6">
    <source>
        <dbReference type="ARBA" id="ARBA00023002"/>
    </source>
</evidence>
<feature type="binding site" evidence="11">
    <location>
        <position position="305"/>
    </location>
    <ligand>
        <name>NAD(+)</name>
        <dbReference type="ChEBI" id="CHEBI:57540"/>
    </ligand>
</feature>
<dbReference type="GO" id="GO:0005829">
    <property type="term" value="C:cytosol"/>
    <property type="evidence" value="ECO:0007669"/>
    <property type="project" value="TreeGrafter"/>
</dbReference>
<dbReference type="NCBIfam" id="NF004776">
    <property type="entry name" value="PRK06116.1"/>
    <property type="match status" value="1"/>
</dbReference>
<dbReference type="PIRSF" id="PIRSF000350">
    <property type="entry name" value="Mercury_reductase_MerA"/>
    <property type="match status" value="1"/>
</dbReference>
<name>A0A285TYE7_9HYPH</name>
<evidence type="ECO:0000256" key="10">
    <source>
        <dbReference type="PIRSR" id="PIRSR000350-2"/>
    </source>
</evidence>
<gene>
    <name evidence="17" type="ORF">SAMN05421512_11834</name>
</gene>
<comment type="similarity">
    <text evidence="1 13">Belongs to the class-I pyridine nucleotide-disulfide oxidoreductase family.</text>
</comment>
<feature type="domain" description="Pyridine nucleotide-disulphide oxidoreductase dimerisation" evidence="15">
    <location>
        <begin position="340"/>
        <end position="448"/>
    </location>
</feature>
<dbReference type="STRING" id="538381.GCA_001696535_00658"/>
<keyword evidence="8 13" id="KW-0676">Redox-active center</keyword>
<dbReference type="InterPro" id="IPR016156">
    <property type="entry name" value="FAD/NAD-linked_Rdtase_dimer_sf"/>
</dbReference>
<dbReference type="SUPFAM" id="SSF51905">
    <property type="entry name" value="FAD/NAD(P)-binding domain"/>
    <property type="match status" value="1"/>
</dbReference>
<comment type="cofactor">
    <cofactor evidence="11">
        <name>FAD</name>
        <dbReference type="ChEBI" id="CHEBI:57692"/>
    </cofactor>
    <text evidence="11">Binds 1 FAD per subunit.</text>
</comment>
<evidence type="ECO:0000259" key="15">
    <source>
        <dbReference type="Pfam" id="PF02852"/>
    </source>
</evidence>
<evidence type="ECO:0000259" key="16">
    <source>
        <dbReference type="Pfam" id="PF07992"/>
    </source>
</evidence>
<feature type="binding site" evidence="11">
    <location>
        <begin position="177"/>
        <end position="184"/>
    </location>
    <ligand>
        <name>NAD(+)</name>
        <dbReference type="ChEBI" id="CHEBI:57540"/>
    </ligand>
</feature>
<feature type="disulfide bond" description="Redox-active" evidence="12">
    <location>
        <begin position="43"/>
        <end position="48"/>
    </location>
</feature>
<dbReference type="PRINTS" id="PR00411">
    <property type="entry name" value="PNDRDTASEI"/>
</dbReference>
<evidence type="ECO:0000256" key="3">
    <source>
        <dbReference type="ARBA" id="ARBA00022630"/>
    </source>
</evidence>
<dbReference type="GO" id="GO:0004362">
    <property type="term" value="F:glutathione-disulfide reductase (NADPH) activity"/>
    <property type="evidence" value="ECO:0007669"/>
    <property type="project" value="UniProtKB-EC"/>
</dbReference>
<dbReference type="Pfam" id="PF07992">
    <property type="entry name" value="Pyr_redox_2"/>
    <property type="match status" value="1"/>
</dbReference>
<dbReference type="EMBL" id="OBML01000018">
    <property type="protein sequence ID" value="SOC27452.1"/>
    <property type="molecule type" value="Genomic_DNA"/>
</dbReference>
<keyword evidence="5 14" id="KW-0521">NADP</keyword>
<dbReference type="InterPro" id="IPR023753">
    <property type="entry name" value="FAD/NAD-binding_dom"/>
</dbReference>
<keyword evidence="11" id="KW-0547">Nucleotide-binding</keyword>
<dbReference type="InterPro" id="IPR006324">
    <property type="entry name" value="GSHR"/>
</dbReference>
<feature type="active site" description="Proton acceptor" evidence="10">
    <location>
        <position position="438"/>
    </location>
</feature>
<evidence type="ECO:0000256" key="9">
    <source>
        <dbReference type="ARBA" id="ARBA00049142"/>
    </source>
</evidence>
<sequence length="457" mass="49487">MSDFDFDLFVIGGGSGGVRAARIAATHGARVGIAEEYRYGGTCVIRGCVPKKLMVYASRFSEEFEDAAGFGWQVGESSFDWERLIDAKDREIARLEGIYRRNLERSGVELFDTRAVLEDAHTVHLLTDGRRIRAERILIAVGATPNVDATLPGGEHVITSNEVFHLADLPKRVIVAGGGYIAVEFAGIFAGLGAETTLIYRGEEVLRGFDDDLRQVLHEEMEKKGIRVLCGDVFSSIEKTEDGLIGHTRKGEALHADKIMFAIGRRPNTAGLGLEAAGVELASSGAIIVDEASQTNVPSIYAVGDVTDRVNLTPVAIREGHAFADSVYGGKQWSADHSMIPTAVFSQPEIGTVGLTQAEALEKHGAVDVYKAHFRPMKHTLSGRDEKMLMKVLVEPESDKVLGVHILGHDAGELVQVLGIALRMGATKADFDATMAVHPTAAEELVTMREPTERLRA</sequence>
<dbReference type="InterPro" id="IPR036188">
    <property type="entry name" value="FAD/NAD-bd_sf"/>
</dbReference>
<dbReference type="PANTHER" id="PTHR42737">
    <property type="entry name" value="GLUTATHIONE REDUCTASE"/>
    <property type="match status" value="1"/>
</dbReference>
<evidence type="ECO:0000256" key="7">
    <source>
        <dbReference type="ARBA" id="ARBA00023157"/>
    </source>
</evidence>
<accession>A0A285TYE7</accession>
<evidence type="ECO:0000256" key="8">
    <source>
        <dbReference type="ARBA" id="ARBA00023284"/>
    </source>
</evidence>
<dbReference type="NCBIfam" id="TIGR01424">
    <property type="entry name" value="gluta_reduc_2"/>
    <property type="match status" value="1"/>
</dbReference>
<dbReference type="RefSeq" id="WP_097176686.1">
    <property type="nucleotide sequence ID" value="NZ_OBML01000018.1"/>
</dbReference>
<dbReference type="InterPro" id="IPR004099">
    <property type="entry name" value="Pyr_nucl-diS_OxRdtase_dimer"/>
</dbReference>
<evidence type="ECO:0000256" key="13">
    <source>
        <dbReference type="RuleBase" id="RU003691"/>
    </source>
</evidence>
<keyword evidence="3 13" id="KW-0285">Flavoprotein</keyword>
<keyword evidence="6 13" id="KW-0560">Oxidoreductase</keyword>
<keyword evidence="18" id="KW-1185">Reference proteome</keyword>
<keyword evidence="4 11" id="KW-0274">FAD</keyword>
<dbReference type="InterPro" id="IPR046952">
    <property type="entry name" value="GSHR/TRXR-like"/>
</dbReference>
<proteinExistence type="inferred from homology"/>
<dbReference type="PRINTS" id="PR00368">
    <property type="entry name" value="FADPNR"/>
</dbReference>
<dbReference type="Proteomes" id="UP000219331">
    <property type="component" value="Unassembled WGS sequence"/>
</dbReference>
<feature type="binding site" evidence="11">
    <location>
        <position position="52"/>
    </location>
    <ligand>
        <name>FAD</name>
        <dbReference type="ChEBI" id="CHEBI:57692"/>
    </ligand>
</feature>
<evidence type="ECO:0000313" key="18">
    <source>
        <dbReference type="Proteomes" id="UP000219331"/>
    </source>
</evidence>
<evidence type="ECO:0000256" key="11">
    <source>
        <dbReference type="PIRSR" id="PIRSR000350-3"/>
    </source>
</evidence>
<comment type="function">
    <text evidence="14">Catalyzes the reduction of glutathione disulfide (GSSG) to reduced glutathione (GSH).</text>
</comment>
<dbReference type="Pfam" id="PF02852">
    <property type="entry name" value="Pyr_redox_dim"/>
    <property type="match status" value="1"/>
</dbReference>
<dbReference type="PANTHER" id="PTHR42737:SF2">
    <property type="entry name" value="GLUTATHIONE REDUCTASE"/>
    <property type="match status" value="1"/>
</dbReference>
<dbReference type="AlphaFoldDB" id="A0A285TYE7"/>
<dbReference type="GO" id="GO:0045454">
    <property type="term" value="P:cell redox homeostasis"/>
    <property type="evidence" value="ECO:0007669"/>
    <property type="project" value="InterPro"/>
</dbReference>
<dbReference type="GO" id="GO:0006749">
    <property type="term" value="P:glutathione metabolic process"/>
    <property type="evidence" value="ECO:0007669"/>
    <property type="project" value="InterPro"/>
</dbReference>
<dbReference type="GO" id="GO:0050661">
    <property type="term" value="F:NADP binding"/>
    <property type="evidence" value="ECO:0007669"/>
    <property type="project" value="InterPro"/>
</dbReference>
<evidence type="ECO:0000256" key="14">
    <source>
        <dbReference type="RuleBase" id="RU365040"/>
    </source>
</evidence>
<comment type="subunit">
    <text evidence="2">Homodimer.</text>
</comment>
<evidence type="ECO:0000256" key="12">
    <source>
        <dbReference type="PIRSR" id="PIRSR000350-4"/>
    </source>
</evidence>
<evidence type="ECO:0000256" key="4">
    <source>
        <dbReference type="ARBA" id="ARBA00022827"/>
    </source>
</evidence>
<protein>
    <recommendedName>
        <fullName evidence="14">Glutathione reductase</fullName>
        <shortName evidence="14">GRase</shortName>
        <ecNumber evidence="14">1.8.1.7</ecNumber>
    </recommendedName>
</protein>
<dbReference type="SUPFAM" id="SSF55424">
    <property type="entry name" value="FAD/NAD-linked reductases, dimerisation (C-terminal) domain"/>
    <property type="match status" value="1"/>
</dbReference>
<dbReference type="OrthoDB" id="9781772at2"/>
<evidence type="ECO:0000313" key="17">
    <source>
        <dbReference type="EMBL" id="SOC27452.1"/>
    </source>
</evidence>
<organism evidence="17 18">
    <name type="scientific">Stappia indica</name>
    <dbReference type="NCBI Taxonomy" id="538381"/>
    <lineage>
        <taxon>Bacteria</taxon>
        <taxon>Pseudomonadati</taxon>
        <taxon>Pseudomonadota</taxon>
        <taxon>Alphaproteobacteria</taxon>
        <taxon>Hyphomicrobiales</taxon>
        <taxon>Stappiaceae</taxon>
        <taxon>Stappia</taxon>
    </lineage>
</organism>
<feature type="domain" description="FAD/NAD(P)-binding" evidence="16">
    <location>
        <begin position="6"/>
        <end position="320"/>
    </location>
</feature>
<comment type="catalytic activity">
    <reaction evidence="9 14">
        <text>2 glutathione + NADP(+) = glutathione disulfide + NADPH + H(+)</text>
        <dbReference type="Rhea" id="RHEA:11740"/>
        <dbReference type="ChEBI" id="CHEBI:15378"/>
        <dbReference type="ChEBI" id="CHEBI:57783"/>
        <dbReference type="ChEBI" id="CHEBI:57925"/>
        <dbReference type="ChEBI" id="CHEBI:58297"/>
        <dbReference type="ChEBI" id="CHEBI:58349"/>
        <dbReference type="EC" id="1.8.1.7"/>
    </reaction>
</comment>
<dbReference type="GO" id="GO:0050660">
    <property type="term" value="F:flavin adenine dinucleotide binding"/>
    <property type="evidence" value="ECO:0007669"/>
    <property type="project" value="InterPro"/>
</dbReference>
<keyword evidence="11" id="KW-0520">NAD</keyword>
<reference evidence="17 18" key="1">
    <citation type="submission" date="2017-08" db="EMBL/GenBank/DDBJ databases">
        <authorList>
            <person name="de Groot N.N."/>
        </authorList>
    </citation>
    <scope>NUCLEOTIDE SEQUENCE [LARGE SCALE GENOMIC DNA]</scope>
    <source>
        <strain evidence="17 18">USBA 352</strain>
    </source>
</reference>
<dbReference type="InterPro" id="IPR001100">
    <property type="entry name" value="Pyr_nuc-diS_OxRdtase"/>
</dbReference>
<evidence type="ECO:0000256" key="2">
    <source>
        <dbReference type="ARBA" id="ARBA00011738"/>
    </source>
</evidence>
<keyword evidence="7" id="KW-1015">Disulfide bond</keyword>
<dbReference type="FunFam" id="3.50.50.60:FF:000051">
    <property type="entry name" value="Glutathione reductase"/>
    <property type="match status" value="1"/>
</dbReference>
<dbReference type="Gene3D" id="3.30.390.30">
    <property type="match status" value="1"/>
</dbReference>
<feature type="binding site" evidence="11">
    <location>
        <position position="264"/>
    </location>
    <ligand>
        <name>NAD(+)</name>
        <dbReference type="ChEBI" id="CHEBI:57540"/>
    </ligand>
</feature>